<dbReference type="RefSeq" id="WP_073354310.1">
    <property type="nucleotide sequence ID" value="NZ_FQUZ01000004.1"/>
</dbReference>
<dbReference type="GO" id="GO:0016628">
    <property type="term" value="F:oxidoreductase activity, acting on the CH-CH group of donors, NAD or NADP as acceptor"/>
    <property type="evidence" value="ECO:0007669"/>
    <property type="project" value="UniProtKB-ARBA"/>
</dbReference>
<dbReference type="STRING" id="1122156.SAMN02745117_00485"/>
<dbReference type="CDD" id="cd02933">
    <property type="entry name" value="OYE_like_FMN"/>
    <property type="match status" value="1"/>
</dbReference>
<evidence type="ECO:0000313" key="6">
    <source>
        <dbReference type="Proteomes" id="UP000184327"/>
    </source>
</evidence>
<dbReference type="GO" id="GO:0010181">
    <property type="term" value="F:FMN binding"/>
    <property type="evidence" value="ECO:0007669"/>
    <property type="project" value="InterPro"/>
</dbReference>
<organism evidence="5 6">
    <name type="scientific">Lampropedia hyalina DSM 16112</name>
    <dbReference type="NCBI Taxonomy" id="1122156"/>
    <lineage>
        <taxon>Bacteria</taxon>
        <taxon>Pseudomonadati</taxon>
        <taxon>Pseudomonadota</taxon>
        <taxon>Betaproteobacteria</taxon>
        <taxon>Burkholderiales</taxon>
        <taxon>Comamonadaceae</taxon>
        <taxon>Lampropedia</taxon>
    </lineage>
</organism>
<protein>
    <submittedName>
        <fullName evidence="5">N-ethylmaleimide reductase</fullName>
    </submittedName>
</protein>
<dbReference type="InterPro" id="IPR013785">
    <property type="entry name" value="Aldolase_TIM"/>
</dbReference>
<dbReference type="EMBL" id="FQUZ01000004">
    <property type="protein sequence ID" value="SHE56321.1"/>
    <property type="molecule type" value="Genomic_DNA"/>
</dbReference>
<dbReference type="Pfam" id="PF00724">
    <property type="entry name" value="Oxidored_FMN"/>
    <property type="match status" value="1"/>
</dbReference>
<dbReference type="PANTHER" id="PTHR22893:SF91">
    <property type="entry name" value="NADPH DEHYDROGENASE 2-RELATED"/>
    <property type="match status" value="1"/>
</dbReference>
<dbReference type="SUPFAM" id="SSF51395">
    <property type="entry name" value="FMN-linked oxidoreductases"/>
    <property type="match status" value="1"/>
</dbReference>
<feature type="domain" description="NADH:flavin oxidoreductase/NADH oxidase N-terminal" evidence="4">
    <location>
        <begin position="4"/>
        <end position="346"/>
    </location>
</feature>
<dbReference type="Gene3D" id="3.20.20.70">
    <property type="entry name" value="Aldolase class I"/>
    <property type="match status" value="1"/>
</dbReference>
<evidence type="ECO:0000259" key="4">
    <source>
        <dbReference type="Pfam" id="PF00724"/>
    </source>
</evidence>
<evidence type="ECO:0000313" key="5">
    <source>
        <dbReference type="EMBL" id="SHE56321.1"/>
    </source>
</evidence>
<proteinExistence type="inferred from homology"/>
<name>A0A1M4UHT2_9BURK</name>
<dbReference type="Proteomes" id="UP000184327">
    <property type="component" value="Unassembled WGS sequence"/>
</dbReference>
<keyword evidence="6" id="KW-1185">Reference proteome</keyword>
<dbReference type="InterPro" id="IPR045247">
    <property type="entry name" value="Oye-like"/>
</dbReference>
<dbReference type="GO" id="GO:0005829">
    <property type="term" value="C:cytosol"/>
    <property type="evidence" value="ECO:0007669"/>
    <property type="project" value="TreeGrafter"/>
</dbReference>
<dbReference type="AlphaFoldDB" id="A0A1M4UHT2"/>
<evidence type="ECO:0000256" key="1">
    <source>
        <dbReference type="ARBA" id="ARBA00001917"/>
    </source>
</evidence>
<evidence type="ECO:0000256" key="3">
    <source>
        <dbReference type="ARBA" id="ARBA00023002"/>
    </source>
</evidence>
<comment type="similarity">
    <text evidence="2">Belongs to the NADH:flavin oxidoreductase/NADH oxidase family.</text>
</comment>
<evidence type="ECO:0000256" key="2">
    <source>
        <dbReference type="ARBA" id="ARBA00005979"/>
    </source>
</evidence>
<comment type="cofactor">
    <cofactor evidence="1">
        <name>FMN</name>
        <dbReference type="ChEBI" id="CHEBI:58210"/>
    </cofactor>
</comment>
<dbReference type="OrthoDB" id="8985337at2"/>
<dbReference type="InterPro" id="IPR001155">
    <property type="entry name" value="OxRdtase_FMN_N"/>
</dbReference>
<dbReference type="PANTHER" id="PTHR22893">
    <property type="entry name" value="NADH OXIDOREDUCTASE-RELATED"/>
    <property type="match status" value="1"/>
</dbReference>
<dbReference type="FunFam" id="3.20.20.70:FF:000059">
    <property type="entry name" value="N-ethylmaleimide reductase, FMN-linked"/>
    <property type="match status" value="1"/>
</dbReference>
<reference evidence="5 6" key="1">
    <citation type="submission" date="2016-11" db="EMBL/GenBank/DDBJ databases">
        <authorList>
            <person name="Jaros S."/>
            <person name="Januszkiewicz K."/>
            <person name="Wedrychowicz H."/>
        </authorList>
    </citation>
    <scope>NUCLEOTIDE SEQUENCE [LARGE SCALE GENOMIC DNA]</scope>
    <source>
        <strain evidence="5 6">DSM 16112</strain>
    </source>
</reference>
<gene>
    <name evidence="5" type="ORF">SAMN02745117_00485</name>
</gene>
<keyword evidence="3" id="KW-0560">Oxidoreductase</keyword>
<accession>A0A1M4UHT2</accession>
<sequence>MTALFDAFDLSGLPLANRIVMAPLTRNRSPGAVPPAITATYYAQRASAGLLISEATAISQQGQGYADVPGLYSHEAVAGWRSVTDAVHAQGGRIVVQLWHVGRISHTTLQPDGLAPVAPSAIQAQAKTYLVDADGTGHFEPTSLPRALEADELPGIVADYRRAARVAIQAGFDGVEIHAANGYLIDQFLRSGSNQRGDAYGGSIENRTRFLFEVVHAVTAEIGAARTGIRLSPVTPANDAFDPEPQPLFEQVVRGLAGYALFYIHIIEGATGGPRDYQQGSQPFDYEALRQAYREAGGQAAWMLNNGYDLALAQQAIETGRADLVAFGRPFISNPDLVERLRQGAPLAQWNPATLYGGGEFGYTDYPALAHGAVGA</sequence>